<evidence type="ECO:0000313" key="2">
    <source>
        <dbReference type="EMBL" id="KRN07611.1"/>
    </source>
</evidence>
<dbReference type="PATRIC" id="fig|1423806.3.peg.915"/>
<evidence type="ECO:0000256" key="1">
    <source>
        <dbReference type="SAM" id="Phobius"/>
    </source>
</evidence>
<organism evidence="2 3">
    <name type="scientific">Liquorilactobacillus sucicola DSM 21376 = JCM 15457</name>
    <dbReference type="NCBI Taxonomy" id="1423806"/>
    <lineage>
        <taxon>Bacteria</taxon>
        <taxon>Bacillati</taxon>
        <taxon>Bacillota</taxon>
        <taxon>Bacilli</taxon>
        <taxon>Lactobacillales</taxon>
        <taxon>Lactobacillaceae</taxon>
        <taxon>Liquorilactobacillus</taxon>
    </lineage>
</organism>
<reference evidence="2 3" key="1">
    <citation type="journal article" date="2015" name="Genome Announc.">
        <title>Expanding the biotechnology potential of lactobacilli through comparative genomics of 213 strains and associated genera.</title>
        <authorList>
            <person name="Sun Z."/>
            <person name="Harris H.M."/>
            <person name="McCann A."/>
            <person name="Guo C."/>
            <person name="Argimon S."/>
            <person name="Zhang W."/>
            <person name="Yang X."/>
            <person name="Jeffery I.B."/>
            <person name="Cooney J.C."/>
            <person name="Kagawa T.F."/>
            <person name="Liu W."/>
            <person name="Song Y."/>
            <person name="Salvetti E."/>
            <person name="Wrobel A."/>
            <person name="Rasinkangas P."/>
            <person name="Parkhill J."/>
            <person name="Rea M.C."/>
            <person name="O'Sullivan O."/>
            <person name="Ritari J."/>
            <person name="Douillard F.P."/>
            <person name="Paul Ross R."/>
            <person name="Yang R."/>
            <person name="Briner A.E."/>
            <person name="Felis G.E."/>
            <person name="de Vos W.M."/>
            <person name="Barrangou R."/>
            <person name="Klaenhammer T.R."/>
            <person name="Caufield P.W."/>
            <person name="Cui Y."/>
            <person name="Zhang H."/>
            <person name="O'Toole P.W."/>
        </authorList>
    </citation>
    <scope>NUCLEOTIDE SEQUENCE [LARGE SCALE GENOMIC DNA]</scope>
    <source>
        <strain evidence="2 3">DSM 21376</strain>
    </source>
</reference>
<evidence type="ECO:0000313" key="3">
    <source>
        <dbReference type="Proteomes" id="UP000050961"/>
    </source>
</evidence>
<comment type="caution">
    <text evidence="2">The sequence shown here is derived from an EMBL/GenBank/DDBJ whole genome shotgun (WGS) entry which is preliminary data.</text>
</comment>
<dbReference type="EMBL" id="AYZF01000002">
    <property type="protein sequence ID" value="KRN07611.1"/>
    <property type="molecule type" value="Genomic_DNA"/>
</dbReference>
<dbReference type="AlphaFoldDB" id="A0A023CZ38"/>
<evidence type="ECO:0008006" key="4">
    <source>
        <dbReference type="Google" id="ProtNLM"/>
    </source>
</evidence>
<dbReference type="RefSeq" id="WP_034988984.1">
    <property type="nucleotide sequence ID" value="NZ_AYZF01000002.1"/>
</dbReference>
<feature type="transmembrane region" description="Helical" evidence="1">
    <location>
        <begin position="98"/>
        <end position="118"/>
    </location>
</feature>
<dbReference type="eggNOG" id="ENOG502ZIK8">
    <property type="taxonomic scope" value="Bacteria"/>
</dbReference>
<proteinExistence type="predicted"/>
<keyword evidence="1" id="KW-0472">Membrane</keyword>
<dbReference type="STRING" id="1423806.FD15_GL000901"/>
<dbReference type="OrthoDB" id="2299756at2"/>
<sequence>MKFNALFMLIFLGVIFQVVRKPFEFEKLTKFTNVFIPFYSIIMFITTMVWNLTNIVILLFLLMLSVFIALFQASKVQIKKMPGKGNNNQMLVYVRKGYPYLLGWVIIFLTGIGCSLFFESVTKEFIFRELFSEIKSEFLVYSIFSQQKNWYVWLMSGVTSFLYIKILEFKNPDIKSALHNNKKTHS</sequence>
<protein>
    <recommendedName>
        <fullName evidence="4">Hydrophobic protein</fullName>
    </recommendedName>
</protein>
<name>A0A023CZ38_9LACO</name>
<feature type="transmembrane region" description="Helical" evidence="1">
    <location>
        <begin position="44"/>
        <end position="71"/>
    </location>
</feature>
<accession>A0A023CZ38</accession>
<gene>
    <name evidence="2" type="ORF">FD15_GL000901</name>
</gene>
<dbReference type="Proteomes" id="UP000050961">
    <property type="component" value="Unassembled WGS sequence"/>
</dbReference>
<keyword evidence="1" id="KW-0812">Transmembrane</keyword>
<feature type="transmembrane region" description="Helical" evidence="1">
    <location>
        <begin position="150"/>
        <end position="167"/>
    </location>
</feature>
<keyword evidence="3" id="KW-1185">Reference proteome</keyword>
<keyword evidence="1" id="KW-1133">Transmembrane helix</keyword>